<feature type="compositionally biased region" description="Polar residues" evidence="6">
    <location>
        <begin position="57"/>
        <end position="77"/>
    </location>
</feature>
<evidence type="ECO:0000313" key="8">
    <source>
        <dbReference type="EMBL" id="CAD1838675.1"/>
    </source>
</evidence>
<gene>
    <name evidence="8" type="ORF">CB5_LOCUS21886</name>
</gene>
<feature type="compositionally biased region" description="Basic and acidic residues" evidence="6">
    <location>
        <begin position="95"/>
        <end position="106"/>
    </location>
</feature>
<evidence type="ECO:0000256" key="6">
    <source>
        <dbReference type="SAM" id="MobiDB-lite"/>
    </source>
</evidence>
<organism evidence="8">
    <name type="scientific">Ananas comosus var. bracteatus</name>
    <name type="common">red pineapple</name>
    <dbReference type="NCBI Taxonomy" id="296719"/>
    <lineage>
        <taxon>Eukaryota</taxon>
        <taxon>Viridiplantae</taxon>
        <taxon>Streptophyta</taxon>
        <taxon>Embryophyta</taxon>
        <taxon>Tracheophyta</taxon>
        <taxon>Spermatophyta</taxon>
        <taxon>Magnoliopsida</taxon>
        <taxon>Liliopsida</taxon>
        <taxon>Poales</taxon>
        <taxon>Bromeliaceae</taxon>
        <taxon>Bromelioideae</taxon>
        <taxon>Ananas</taxon>
    </lineage>
</organism>
<dbReference type="InterPro" id="IPR008511">
    <property type="entry name" value="ROH1-like"/>
</dbReference>
<feature type="compositionally biased region" description="Pro residues" evidence="6">
    <location>
        <begin position="80"/>
        <end position="91"/>
    </location>
</feature>
<feature type="region of interest" description="Disordered" evidence="6">
    <location>
        <begin position="1"/>
        <end position="26"/>
    </location>
</feature>
<evidence type="ECO:0000256" key="4">
    <source>
        <dbReference type="ARBA" id="ARBA00023136"/>
    </source>
</evidence>
<keyword evidence="4 7" id="KW-0472">Membrane</keyword>
<feature type="compositionally biased region" description="Basic residues" evidence="6">
    <location>
        <begin position="318"/>
        <end position="332"/>
    </location>
</feature>
<evidence type="ECO:0000256" key="7">
    <source>
        <dbReference type="SAM" id="Phobius"/>
    </source>
</evidence>
<keyword evidence="3 7" id="KW-1133">Transmembrane helix</keyword>
<sequence>MSTSDVAVVDVVPEPKGGKCSKSKEPRTLAREFASLEDCMRLLEDSVAKVDEHCFSRPTSKGSRYYSSPNSSPTTNLAHKPPPPPPPPPPRLGFRRSDSAVEEGDRCYNAPGRRLPGLLLPVRIDRAIDPQPPPRSDPLLHRRQRFPLGGGGGGGGEVEGFQRHVAELLLDLAGDDVLSLSWARKLLDVFLICLEEFRVLLFNSGAQATPPPPPLDRLLADFFDRAVKALDVCNAVRDGVDQIRQWQKLLDIVLVALAAASAPQEAERGPIGEGPIRRARKAVTDLTILMLDEKEAGSSVSILGGHRNRSFGRSNNRDHHHHHHQGGQHRRSSSSGSSGSGSGGHYRSLSWSVSRSWSAARQLQAIGAGLAAPRAGDVAATGGLAAAVFAMSAVLFFTMWALVAAIPCQDRGLQTHLSAPPRGFPWAGPLLALQERIVEESKRKDRKHSAGLLKEIYQIERCSRQLVEITDAVHFPMDAEREAEVREAVGEIAHVCEALKEELDPLERQVREVFHRIVRSRTEGLDCLSRPHNPE</sequence>
<dbReference type="AlphaFoldDB" id="A0A6V7Q740"/>
<dbReference type="EMBL" id="LR862133">
    <property type="protein sequence ID" value="CAD1838675.1"/>
    <property type="molecule type" value="Genomic_DNA"/>
</dbReference>
<reference evidence="8" key="1">
    <citation type="submission" date="2020-07" db="EMBL/GenBank/DDBJ databases">
        <authorList>
            <person name="Lin J."/>
        </authorList>
    </citation>
    <scope>NUCLEOTIDE SEQUENCE</scope>
</reference>
<evidence type="ECO:0000256" key="3">
    <source>
        <dbReference type="ARBA" id="ARBA00022989"/>
    </source>
</evidence>
<comment type="subcellular location">
    <subcellularLocation>
        <location evidence="1">Membrane</location>
        <topology evidence="1">Single-pass membrane protein</topology>
    </subcellularLocation>
</comment>
<feature type="transmembrane region" description="Helical" evidence="7">
    <location>
        <begin position="384"/>
        <end position="406"/>
    </location>
</feature>
<dbReference type="GO" id="GO:0016020">
    <property type="term" value="C:membrane"/>
    <property type="evidence" value="ECO:0007669"/>
    <property type="project" value="UniProtKB-SubCell"/>
</dbReference>
<proteinExistence type="inferred from homology"/>
<evidence type="ECO:0000256" key="2">
    <source>
        <dbReference type="ARBA" id="ARBA00022692"/>
    </source>
</evidence>
<feature type="region of interest" description="Disordered" evidence="6">
    <location>
        <begin position="302"/>
        <end position="343"/>
    </location>
</feature>
<name>A0A6V7Q740_ANACO</name>
<comment type="similarity">
    <text evidence="5">Belongs to the ROH1 family.</text>
</comment>
<dbReference type="Pfam" id="PF05633">
    <property type="entry name" value="ROH1-like"/>
    <property type="match status" value="1"/>
</dbReference>
<dbReference type="PANTHER" id="PTHR31509">
    <property type="entry name" value="BPS1-LIKE PROTEIN"/>
    <property type="match status" value="1"/>
</dbReference>
<accession>A0A6V7Q740</accession>
<evidence type="ECO:0000256" key="5">
    <source>
        <dbReference type="ARBA" id="ARBA00035114"/>
    </source>
</evidence>
<protein>
    <submittedName>
        <fullName evidence="8">Uncharacterized protein</fullName>
    </submittedName>
</protein>
<evidence type="ECO:0000256" key="1">
    <source>
        <dbReference type="ARBA" id="ARBA00004167"/>
    </source>
</evidence>
<feature type="region of interest" description="Disordered" evidence="6">
    <location>
        <begin position="56"/>
        <end position="107"/>
    </location>
</feature>
<keyword evidence="2 7" id="KW-0812">Transmembrane</keyword>